<dbReference type="Proteomes" id="UP000286985">
    <property type="component" value="Unassembled WGS sequence"/>
</dbReference>
<reference evidence="15" key="1">
    <citation type="journal article" date="2018" name="Front. Microbiol.">
        <title>Genome-Based Analysis Reveals the Taxonomy and Diversity of the Family Idiomarinaceae.</title>
        <authorList>
            <person name="Liu Y."/>
            <person name="Lai Q."/>
            <person name="Shao Z."/>
        </authorList>
    </citation>
    <scope>NUCLEOTIDE SEQUENCE [LARGE SCALE GENOMIC DNA]</scope>
    <source>
        <strain evidence="15">908033</strain>
    </source>
</reference>
<dbReference type="GO" id="GO:0008710">
    <property type="term" value="F:8-amino-7-oxononanoate synthase activity"/>
    <property type="evidence" value="ECO:0007669"/>
    <property type="project" value="UniProtKB-EC"/>
</dbReference>
<evidence type="ECO:0000256" key="5">
    <source>
        <dbReference type="ARBA" id="ARBA00013187"/>
    </source>
</evidence>
<dbReference type="InterPro" id="IPR004839">
    <property type="entry name" value="Aminotransferase_I/II_large"/>
</dbReference>
<comment type="subunit">
    <text evidence="4">Homodimer.</text>
</comment>
<evidence type="ECO:0000256" key="7">
    <source>
        <dbReference type="ARBA" id="ARBA00022756"/>
    </source>
</evidence>
<evidence type="ECO:0000256" key="4">
    <source>
        <dbReference type="ARBA" id="ARBA00011738"/>
    </source>
</evidence>
<evidence type="ECO:0000256" key="9">
    <source>
        <dbReference type="ARBA" id="ARBA00032610"/>
    </source>
</evidence>
<keyword evidence="6 14" id="KW-0808">Transferase</keyword>
<comment type="catalytic activity">
    <reaction evidence="11">
        <text>6-carboxyhexanoyl-[ACP] + L-alanine + H(+) = (8S)-8-amino-7-oxononanoate + holo-[ACP] + CO2</text>
        <dbReference type="Rhea" id="RHEA:42288"/>
        <dbReference type="Rhea" id="RHEA-COMP:9685"/>
        <dbReference type="Rhea" id="RHEA-COMP:9955"/>
        <dbReference type="ChEBI" id="CHEBI:15378"/>
        <dbReference type="ChEBI" id="CHEBI:16526"/>
        <dbReference type="ChEBI" id="CHEBI:57972"/>
        <dbReference type="ChEBI" id="CHEBI:64479"/>
        <dbReference type="ChEBI" id="CHEBI:78846"/>
        <dbReference type="ChEBI" id="CHEBI:149468"/>
        <dbReference type="EC" id="2.3.1.47"/>
    </reaction>
</comment>
<comment type="similarity">
    <text evidence="3">Belongs to the class-II pyridoxal-phosphate-dependent aminotransferase family. BioF subfamily.</text>
</comment>
<evidence type="ECO:0000256" key="3">
    <source>
        <dbReference type="ARBA" id="ARBA00010008"/>
    </source>
</evidence>
<dbReference type="PANTHER" id="PTHR13693">
    <property type="entry name" value="CLASS II AMINOTRANSFERASE/8-AMINO-7-OXONONANOATE SYNTHASE"/>
    <property type="match status" value="1"/>
</dbReference>
<gene>
    <name evidence="14" type="ORF">CWE24_05055</name>
</gene>
<comment type="pathway">
    <text evidence="2">Cofactor biosynthesis; biotin biosynthesis.</text>
</comment>
<dbReference type="PANTHER" id="PTHR13693:SF100">
    <property type="entry name" value="8-AMINO-7-OXONONANOATE SYNTHASE"/>
    <property type="match status" value="1"/>
</dbReference>
<evidence type="ECO:0000256" key="8">
    <source>
        <dbReference type="ARBA" id="ARBA00022898"/>
    </source>
</evidence>
<dbReference type="SUPFAM" id="SSF53383">
    <property type="entry name" value="PLP-dependent transferases"/>
    <property type="match status" value="1"/>
</dbReference>
<proteinExistence type="inferred from homology"/>
<dbReference type="RefSeq" id="WP_092838720.1">
    <property type="nucleotide sequence ID" value="NZ_FPCF01000001.1"/>
</dbReference>
<dbReference type="Gene3D" id="3.40.640.10">
    <property type="entry name" value="Type I PLP-dependent aspartate aminotransferase-like (Major domain)"/>
    <property type="match status" value="1"/>
</dbReference>
<comment type="caution">
    <text evidence="14">The sequence shown here is derived from an EMBL/GenBank/DDBJ whole genome shotgun (WGS) entry which is preliminary data.</text>
</comment>
<evidence type="ECO:0000256" key="1">
    <source>
        <dbReference type="ARBA" id="ARBA00001933"/>
    </source>
</evidence>
<keyword evidence="7" id="KW-0093">Biotin biosynthesis</keyword>
<keyword evidence="15" id="KW-1185">Reference proteome</keyword>
<comment type="cofactor">
    <cofactor evidence="1 12">
        <name>pyridoxal 5'-phosphate</name>
        <dbReference type="ChEBI" id="CHEBI:597326"/>
    </cofactor>
</comment>
<name>A0A432XMF1_9GAMM</name>
<dbReference type="InterPro" id="IPR015424">
    <property type="entry name" value="PyrdxlP-dep_Trfase"/>
</dbReference>
<dbReference type="EMBL" id="PIPU01000001">
    <property type="protein sequence ID" value="RUO49843.1"/>
    <property type="molecule type" value="Genomic_DNA"/>
</dbReference>
<dbReference type="InterPro" id="IPR015422">
    <property type="entry name" value="PyrdxlP-dep_Trfase_small"/>
</dbReference>
<dbReference type="InterPro" id="IPR050087">
    <property type="entry name" value="AON_synthase_class-II"/>
</dbReference>
<dbReference type="AlphaFoldDB" id="A0A432XMF1"/>
<evidence type="ECO:0000256" key="11">
    <source>
        <dbReference type="ARBA" id="ARBA00047715"/>
    </source>
</evidence>
<dbReference type="GO" id="GO:0030170">
    <property type="term" value="F:pyridoxal phosphate binding"/>
    <property type="evidence" value="ECO:0007669"/>
    <property type="project" value="InterPro"/>
</dbReference>
<dbReference type="EC" id="2.3.1.47" evidence="5"/>
<dbReference type="OrthoDB" id="9807157at2"/>
<feature type="domain" description="Aminotransferase class I/classII large" evidence="13">
    <location>
        <begin position="34"/>
        <end position="369"/>
    </location>
</feature>
<evidence type="ECO:0000313" key="15">
    <source>
        <dbReference type="Proteomes" id="UP000286985"/>
    </source>
</evidence>
<keyword evidence="14" id="KW-0012">Acyltransferase</keyword>
<evidence type="ECO:0000256" key="10">
    <source>
        <dbReference type="ARBA" id="ARBA00033381"/>
    </source>
</evidence>
<accession>A0A432XMF1</accession>
<dbReference type="GO" id="GO:0009102">
    <property type="term" value="P:biotin biosynthetic process"/>
    <property type="evidence" value="ECO:0007669"/>
    <property type="project" value="UniProtKB-KW"/>
</dbReference>
<dbReference type="InterPro" id="IPR001917">
    <property type="entry name" value="Aminotrans_II_pyridoxalP_BS"/>
</dbReference>
<protein>
    <recommendedName>
        <fullName evidence="5">8-amino-7-oxononanoate synthase</fullName>
        <ecNumber evidence="5">2.3.1.47</ecNumber>
    </recommendedName>
    <alternativeName>
        <fullName evidence="9">7-keto-8-amino-pelargonic acid synthase</fullName>
    </alternativeName>
    <alternativeName>
        <fullName evidence="10">8-amino-7-ketopelargonate synthase</fullName>
    </alternativeName>
</protein>
<organism evidence="14 15">
    <name type="scientific">Pseudidiomarina donghaiensis</name>
    <dbReference type="NCBI Taxonomy" id="519452"/>
    <lineage>
        <taxon>Bacteria</taxon>
        <taxon>Pseudomonadati</taxon>
        <taxon>Pseudomonadota</taxon>
        <taxon>Gammaproteobacteria</taxon>
        <taxon>Alteromonadales</taxon>
        <taxon>Idiomarinaceae</taxon>
        <taxon>Pseudidiomarina</taxon>
    </lineage>
</organism>
<evidence type="ECO:0000313" key="14">
    <source>
        <dbReference type="EMBL" id="RUO49843.1"/>
    </source>
</evidence>
<evidence type="ECO:0000259" key="13">
    <source>
        <dbReference type="Pfam" id="PF00155"/>
    </source>
</evidence>
<dbReference type="PROSITE" id="PS00599">
    <property type="entry name" value="AA_TRANSFER_CLASS_2"/>
    <property type="match status" value="1"/>
</dbReference>
<evidence type="ECO:0000256" key="12">
    <source>
        <dbReference type="RuleBase" id="RU003693"/>
    </source>
</evidence>
<dbReference type="Pfam" id="PF00155">
    <property type="entry name" value="Aminotran_1_2"/>
    <property type="match status" value="1"/>
</dbReference>
<evidence type="ECO:0000256" key="6">
    <source>
        <dbReference type="ARBA" id="ARBA00022679"/>
    </source>
</evidence>
<dbReference type="Gene3D" id="3.90.1150.10">
    <property type="entry name" value="Aspartate Aminotransferase, domain 1"/>
    <property type="match status" value="1"/>
</dbReference>
<evidence type="ECO:0000256" key="2">
    <source>
        <dbReference type="ARBA" id="ARBA00004746"/>
    </source>
</evidence>
<dbReference type="STRING" id="519452.SAMN04488139_1152"/>
<sequence>MHIATELSAQLNQLQQQNLLRKRRVFQPGAQQYSFAGNDYLGLSQHPLVLKAYADGLQLWGAGSGASPAVSGFQPPHAYLCRQLAEWLGRDDALLFSSGFSANHCTMRSLAPMYSRVVVDKLSHASLLDGMTDATSSWKRFRHNNVQHAQQLLPAKGTSLLVSESVFSMDGDQAPLAALADLAAQATADLWIDDAHGLGVLGAEGCSAAGLFTQRQLPVITATFGKGLGVMGAAIVGSSDLIAYLHTRGREYIYSTAFSGAQAAAVSAAIGLAQGHEGQYLRARLAENIDYFRSTCAQNNIALAPSDHAIQIVPIGSEQAALTIGHLLAEQGIVVGVIRPPTVAKGSARLRITLSAQHAKADIQRLIQGLNQALSQAVAQEKSEEKACR</sequence>
<dbReference type="InterPro" id="IPR015421">
    <property type="entry name" value="PyrdxlP-dep_Trfase_major"/>
</dbReference>
<keyword evidence="8 12" id="KW-0663">Pyridoxal phosphate</keyword>